<sequence length="711" mass="75290">MSDHSSTSSSRPTSDLASVEILDPSDDRDRLRIAALRDDSAVQVTDTLAAQRISLSEVVPAPDDHHLRDSRWVFYPWRSTLVHLLGPSGFRRLRLDRNQNKITLAEDAVLRSRRVGVVGLSVGHCVAHTIAIEGLAGTLRLADFDEIDLSNLNRVPATVFDIGVNKAVVAARRIAEIDPYLTVEIMPVGIDETTAAHFLDGLDLVAEECDSFDAKVLIRDRARAAGIPVIMETSDGGVLDVERFDLSPDRPLFHGLLGDIDAAGLTGLTAGEKVPLALALLDPTRVTSRMAASALEVGATLATWPQLGGDVALGGASCAAAVRRLGLGLPLPSGRVRIDIEAALDRVHDPLDDLPTTPPPTPPTPETPDLAAIFDRLPDDEAVAFAASRAPSAHNGQPWSIGIDGDGIDARIRETAPPRTTDLARRMSAVALGALAHNMEVAASARGRLGHTTIHDDGMRVRHEMGTGADDRAHDIGLVLRRATSRLPGDGSPLHPAEIEALTAADARVHLLTDRAQLETCSALLGDGARIRHLTPALHAEMTEARRRPGSADPDTGVDIESLGVPVAARGMLDLVSRPDAMAHLEAWGAGSVLGAPTAGAARSSSGLVAISVDDWGRESFVRGGMATEAVWLCATALGLAVSPAVPPSLYAANDDERRQISLAHARALGVIDRGVRQSFGLDDNAAVAVILRVFRNPTPVPVSRRRPPLA</sequence>
<dbReference type="KEGG" id="whr:OG579_04860"/>
<dbReference type="GO" id="GO:0008641">
    <property type="term" value="F:ubiquitin-like modifier activating enzyme activity"/>
    <property type="evidence" value="ECO:0007669"/>
    <property type="project" value="InterPro"/>
</dbReference>
<dbReference type="Proteomes" id="UP001432128">
    <property type="component" value="Chromosome"/>
</dbReference>
<dbReference type="RefSeq" id="WP_328858286.1">
    <property type="nucleotide sequence ID" value="NZ_CP108021.1"/>
</dbReference>
<evidence type="ECO:0000313" key="4">
    <source>
        <dbReference type="Proteomes" id="UP001432128"/>
    </source>
</evidence>
<feature type="compositionally biased region" description="Low complexity" evidence="1">
    <location>
        <begin position="1"/>
        <end position="18"/>
    </location>
</feature>
<dbReference type="InterPro" id="IPR000415">
    <property type="entry name" value="Nitroreductase-like"/>
</dbReference>
<dbReference type="PANTHER" id="PTHR43267">
    <property type="entry name" value="TRNA THREONYLCARBAMOYLADENOSINE DEHYDRATASE"/>
    <property type="match status" value="1"/>
</dbReference>
<gene>
    <name evidence="3" type="ORF">OG579_04860</name>
</gene>
<feature type="domain" description="THIF-type NAD/FAD binding fold" evidence="2">
    <location>
        <begin position="101"/>
        <end position="231"/>
    </location>
</feature>
<dbReference type="InterPro" id="IPR000594">
    <property type="entry name" value="ThiF_NAD_FAD-bd"/>
</dbReference>
<dbReference type="PANTHER" id="PTHR43267:SF3">
    <property type="entry name" value="THIF PROTEIN"/>
    <property type="match status" value="1"/>
</dbReference>
<protein>
    <submittedName>
        <fullName evidence="3">Rv1355c family protein</fullName>
    </submittedName>
</protein>
<dbReference type="SUPFAM" id="SSF69572">
    <property type="entry name" value="Activating enzymes of the ubiquitin-like proteins"/>
    <property type="match status" value="1"/>
</dbReference>
<feature type="region of interest" description="Disordered" evidence="1">
    <location>
        <begin position="1"/>
        <end position="21"/>
    </location>
</feature>
<evidence type="ECO:0000259" key="2">
    <source>
        <dbReference type="Pfam" id="PF00899"/>
    </source>
</evidence>
<dbReference type="Pfam" id="PF00899">
    <property type="entry name" value="ThiF"/>
    <property type="match status" value="1"/>
</dbReference>
<dbReference type="Gene3D" id="3.40.50.720">
    <property type="entry name" value="NAD(P)-binding Rossmann-like Domain"/>
    <property type="match status" value="1"/>
</dbReference>
<name>A0AAU4K4V8_9NOCA</name>
<keyword evidence="4" id="KW-1185">Reference proteome</keyword>
<evidence type="ECO:0000256" key="1">
    <source>
        <dbReference type="SAM" id="MobiDB-lite"/>
    </source>
</evidence>
<reference evidence="3 4" key="1">
    <citation type="submission" date="2022-10" db="EMBL/GenBank/DDBJ databases">
        <title>The complete genomes of actinobacterial strains from the NBC collection.</title>
        <authorList>
            <person name="Joergensen T.S."/>
            <person name="Alvarez Arevalo M."/>
            <person name="Sterndorff E.B."/>
            <person name="Faurdal D."/>
            <person name="Vuksanovic O."/>
            <person name="Mourched A.-S."/>
            <person name="Charusanti P."/>
            <person name="Shaw S."/>
            <person name="Blin K."/>
            <person name="Weber T."/>
        </authorList>
    </citation>
    <scope>NUCLEOTIDE SEQUENCE [LARGE SCALE GENOMIC DNA]</scope>
    <source>
        <strain evidence="3 4">NBC_00319</strain>
    </source>
</reference>
<feature type="compositionally biased region" description="Pro residues" evidence="1">
    <location>
        <begin position="356"/>
        <end position="366"/>
    </location>
</feature>
<dbReference type="NCBIfam" id="NF005901">
    <property type="entry name" value="PRK07877.1"/>
    <property type="match status" value="1"/>
</dbReference>
<dbReference type="GO" id="GO:0016491">
    <property type="term" value="F:oxidoreductase activity"/>
    <property type="evidence" value="ECO:0007669"/>
    <property type="project" value="InterPro"/>
</dbReference>
<feature type="region of interest" description="Disordered" evidence="1">
    <location>
        <begin position="349"/>
        <end position="370"/>
    </location>
</feature>
<dbReference type="CDD" id="cd01483">
    <property type="entry name" value="E1_enzyme_family"/>
    <property type="match status" value="1"/>
</dbReference>
<dbReference type="GO" id="GO:0061504">
    <property type="term" value="P:cyclic threonylcarbamoyladenosine biosynthetic process"/>
    <property type="evidence" value="ECO:0007669"/>
    <property type="project" value="TreeGrafter"/>
</dbReference>
<organism evidence="3 4">
    <name type="scientific">Williamsia herbipolensis</name>
    <dbReference type="NCBI Taxonomy" id="1603258"/>
    <lineage>
        <taxon>Bacteria</taxon>
        <taxon>Bacillati</taxon>
        <taxon>Actinomycetota</taxon>
        <taxon>Actinomycetes</taxon>
        <taxon>Mycobacteriales</taxon>
        <taxon>Nocardiaceae</taxon>
        <taxon>Williamsia</taxon>
    </lineage>
</organism>
<dbReference type="EMBL" id="CP108021">
    <property type="protein sequence ID" value="WUM21140.1"/>
    <property type="molecule type" value="Genomic_DNA"/>
</dbReference>
<dbReference type="Gene3D" id="3.40.109.10">
    <property type="entry name" value="NADH Oxidase"/>
    <property type="match status" value="1"/>
</dbReference>
<dbReference type="InterPro" id="IPR045886">
    <property type="entry name" value="ThiF/MoeB/HesA"/>
</dbReference>
<proteinExistence type="predicted"/>
<accession>A0AAU4K4V8</accession>
<evidence type="ECO:0000313" key="3">
    <source>
        <dbReference type="EMBL" id="WUM21140.1"/>
    </source>
</evidence>
<dbReference type="InterPro" id="IPR035985">
    <property type="entry name" value="Ubiquitin-activating_enz"/>
</dbReference>
<dbReference type="AlphaFoldDB" id="A0AAU4K4V8"/>
<dbReference type="GO" id="GO:0061503">
    <property type="term" value="F:tRNA threonylcarbamoyladenosine dehydratase"/>
    <property type="evidence" value="ECO:0007669"/>
    <property type="project" value="TreeGrafter"/>
</dbReference>